<feature type="region of interest" description="Disordered" evidence="1">
    <location>
        <begin position="65"/>
        <end position="106"/>
    </location>
</feature>
<feature type="region of interest" description="Disordered" evidence="1">
    <location>
        <begin position="153"/>
        <end position="221"/>
    </location>
</feature>
<name>A0A371CI32_9APHY</name>
<keyword evidence="3" id="KW-1185">Reference proteome</keyword>
<proteinExistence type="predicted"/>
<accession>A0A371CI32</accession>
<dbReference type="Proteomes" id="UP000256964">
    <property type="component" value="Unassembled WGS sequence"/>
</dbReference>
<evidence type="ECO:0000313" key="3">
    <source>
        <dbReference type="Proteomes" id="UP000256964"/>
    </source>
</evidence>
<sequence>MSSPDVPDQHNRPGPGEGRDALVRAPPGLLPHGEHQSARVRTSDSSLLTRGRVCHLADWRVTDRRRARASNRPGEPLRSAAGLVEQTGGRQRRGRGDEQPGRTRAHTGLEARAAGRIRDGETAASGWQVAGGRGMREPGARTPVLGCLQARHKHDTQPVPRRLAQPRRPATTRLQWDARPSAPSDARDRTHAARRFNTIRSGSPAAGDVTGVSPCSASRSSWNDRVLSARSRCATARSPGCLYRARLEARGLALLGAHESRGTQAVGSTFEQRDRRGVR</sequence>
<dbReference type="EMBL" id="KZ857616">
    <property type="protein sequence ID" value="RDX39916.1"/>
    <property type="molecule type" value="Genomic_DNA"/>
</dbReference>
<evidence type="ECO:0000256" key="1">
    <source>
        <dbReference type="SAM" id="MobiDB-lite"/>
    </source>
</evidence>
<gene>
    <name evidence="2" type="ORF">OH76DRAFT_489829</name>
</gene>
<organism evidence="2 3">
    <name type="scientific">Lentinus brumalis</name>
    <dbReference type="NCBI Taxonomy" id="2498619"/>
    <lineage>
        <taxon>Eukaryota</taxon>
        <taxon>Fungi</taxon>
        <taxon>Dikarya</taxon>
        <taxon>Basidiomycota</taxon>
        <taxon>Agaricomycotina</taxon>
        <taxon>Agaricomycetes</taxon>
        <taxon>Polyporales</taxon>
        <taxon>Polyporaceae</taxon>
        <taxon>Lentinus</taxon>
    </lineage>
</organism>
<reference evidence="2 3" key="1">
    <citation type="journal article" date="2018" name="Biotechnol. Biofuels">
        <title>Integrative visual omics of the white-rot fungus Polyporus brumalis exposes the biotechnological potential of its oxidative enzymes for delignifying raw plant biomass.</title>
        <authorList>
            <person name="Miyauchi S."/>
            <person name="Rancon A."/>
            <person name="Drula E."/>
            <person name="Hage H."/>
            <person name="Chaduli D."/>
            <person name="Favel A."/>
            <person name="Grisel S."/>
            <person name="Henrissat B."/>
            <person name="Herpoel-Gimbert I."/>
            <person name="Ruiz-Duenas F.J."/>
            <person name="Chevret D."/>
            <person name="Hainaut M."/>
            <person name="Lin J."/>
            <person name="Wang M."/>
            <person name="Pangilinan J."/>
            <person name="Lipzen A."/>
            <person name="Lesage-Meessen L."/>
            <person name="Navarro D."/>
            <person name="Riley R."/>
            <person name="Grigoriev I.V."/>
            <person name="Zhou S."/>
            <person name="Raouche S."/>
            <person name="Rosso M.N."/>
        </authorList>
    </citation>
    <scope>NUCLEOTIDE SEQUENCE [LARGE SCALE GENOMIC DNA]</scope>
    <source>
        <strain evidence="2 3">BRFM 1820</strain>
    </source>
</reference>
<protein>
    <submittedName>
        <fullName evidence="2">Uncharacterized protein</fullName>
    </submittedName>
</protein>
<evidence type="ECO:0000313" key="2">
    <source>
        <dbReference type="EMBL" id="RDX39916.1"/>
    </source>
</evidence>
<feature type="compositionally biased region" description="Basic and acidic residues" evidence="1">
    <location>
        <begin position="7"/>
        <end position="22"/>
    </location>
</feature>
<dbReference type="AlphaFoldDB" id="A0A371CI32"/>
<feature type="region of interest" description="Disordered" evidence="1">
    <location>
        <begin position="1"/>
        <end position="45"/>
    </location>
</feature>